<sequence length="203" mass="23333">MEIQQKTTTYLHWGSVFAVLNALLFFFYAYFKTSSIPSNSFGWLLLDHSELNQSTDNPTFLILSTFCGLIFSLCFAAYFAKKKMNTFNEVNVIFVILKSLNLLTAMLYTVNQDSLFFFIINGLVVILTIFTFFIFSLITKQLRMPMVIQTSTFFCFCYSLVALFILAFAPSINSANIQITSNILDILFIGNLAYMMRHFRKAE</sequence>
<gene>
    <name evidence="3" type="ORF">BTN92_09190</name>
    <name evidence="2" type="ORF">HI921_02325</name>
</gene>
<protein>
    <recommendedName>
        <fullName evidence="6">DUF998 domain-containing protein</fullName>
    </recommendedName>
</protein>
<keyword evidence="1" id="KW-0472">Membrane</keyword>
<dbReference type="Proteomes" id="UP000557857">
    <property type="component" value="Unassembled WGS sequence"/>
</dbReference>
<comment type="caution">
    <text evidence="3">The sequence shown here is derived from an EMBL/GenBank/DDBJ whole genome shotgun (WGS) entry which is preliminary data.</text>
</comment>
<feature type="transmembrane region" description="Helical" evidence="1">
    <location>
        <begin position="92"/>
        <end position="110"/>
    </location>
</feature>
<proteinExistence type="predicted"/>
<evidence type="ECO:0000313" key="4">
    <source>
        <dbReference type="Proteomes" id="UP000189299"/>
    </source>
</evidence>
<evidence type="ECO:0000256" key="1">
    <source>
        <dbReference type="SAM" id="Phobius"/>
    </source>
</evidence>
<reference evidence="2 5" key="2">
    <citation type="submission" date="2020-04" db="EMBL/GenBank/DDBJ databases">
        <authorList>
            <person name="Abaymova A."/>
            <person name="Teymurazov M."/>
            <person name="Tazyna O."/>
            <person name="Chatushin Y."/>
            <person name="Svetoch E."/>
            <person name="Pereligyn V."/>
            <person name="Pohylenko V."/>
            <person name="Platonov M."/>
            <person name="Kartsev N."/>
            <person name="Skryabin Y."/>
            <person name="Sizova A."/>
            <person name="Solomentsev V."/>
            <person name="Kislichkina A."/>
            <person name="Bogun A."/>
        </authorList>
    </citation>
    <scope>NUCLEOTIDE SEQUENCE [LARGE SCALE GENOMIC DNA]</scope>
    <source>
        <strain evidence="2">SCPM-O-B-8398</strain>
        <strain evidence="5">SCPM-O-B-8398 (E28)</strain>
    </source>
</reference>
<name>A0A1V2UIW3_ENTMU</name>
<evidence type="ECO:0000313" key="5">
    <source>
        <dbReference type="Proteomes" id="UP000557857"/>
    </source>
</evidence>
<keyword evidence="1" id="KW-1133">Transmembrane helix</keyword>
<dbReference type="EMBL" id="MSTR01000008">
    <property type="protein sequence ID" value="ONN42926.1"/>
    <property type="molecule type" value="Genomic_DNA"/>
</dbReference>
<feature type="transmembrane region" description="Helical" evidence="1">
    <location>
        <begin position="12"/>
        <end position="31"/>
    </location>
</feature>
<accession>A0A1V2UIW3</accession>
<organism evidence="3 4">
    <name type="scientific">Enterococcus mundtii</name>
    <dbReference type="NCBI Taxonomy" id="53346"/>
    <lineage>
        <taxon>Bacteria</taxon>
        <taxon>Bacillati</taxon>
        <taxon>Bacillota</taxon>
        <taxon>Bacilli</taxon>
        <taxon>Lactobacillales</taxon>
        <taxon>Enterococcaceae</taxon>
        <taxon>Enterococcus</taxon>
    </lineage>
</organism>
<feature type="transmembrane region" description="Helical" evidence="1">
    <location>
        <begin position="60"/>
        <end position="80"/>
    </location>
</feature>
<evidence type="ECO:0000313" key="3">
    <source>
        <dbReference type="EMBL" id="ONN42926.1"/>
    </source>
</evidence>
<dbReference type="RefSeq" id="WP_062805387.1">
    <property type="nucleotide sequence ID" value="NZ_BQWJ01000003.1"/>
</dbReference>
<feature type="transmembrane region" description="Helical" evidence="1">
    <location>
        <begin position="116"/>
        <end position="138"/>
    </location>
</feature>
<dbReference type="Proteomes" id="UP000189299">
    <property type="component" value="Unassembled WGS sequence"/>
</dbReference>
<dbReference type="EMBL" id="JABCAG010000003">
    <property type="protein sequence ID" value="NMP57308.1"/>
    <property type="molecule type" value="Genomic_DNA"/>
</dbReference>
<feature type="transmembrane region" description="Helical" evidence="1">
    <location>
        <begin position="150"/>
        <end position="169"/>
    </location>
</feature>
<feature type="transmembrane region" description="Helical" evidence="1">
    <location>
        <begin position="175"/>
        <end position="194"/>
    </location>
</feature>
<dbReference type="OrthoDB" id="2194773at2"/>
<reference evidence="3 4" key="1">
    <citation type="submission" date="2016-12" db="EMBL/GenBank/DDBJ databases">
        <authorList>
            <person name="Song W.-J."/>
            <person name="Kurnit D.M."/>
        </authorList>
    </citation>
    <scope>NUCLEOTIDE SEQUENCE [LARGE SCALE GENOMIC DNA]</scope>
    <source>
        <strain evidence="3 4">CGB1038-1_S1</strain>
    </source>
</reference>
<keyword evidence="1" id="KW-0812">Transmembrane</keyword>
<evidence type="ECO:0008006" key="6">
    <source>
        <dbReference type="Google" id="ProtNLM"/>
    </source>
</evidence>
<evidence type="ECO:0000313" key="2">
    <source>
        <dbReference type="EMBL" id="NMP57308.1"/>
    </source>
</evidence>
<dbReference type="AlphaFoldDB" id="A0A1V2UIW3"/>